<keyword evidence="1" id="KW-0472">Membrane</keyword>
<name>A0ABT3GFH2_9BACT</name>
<dbReference type="Proteomes" id="UP001320876">
    <property type="component" value="Unassembled WGS sequence"/>
</dbReference>
<organism evidence="2 3">
    <name type="scientific">Luteolibacter arcticus</name>
    <dbReference type="NCBI Taxonomy" id="1581411"/>
    <lineage>
        <taxon>Bacteria</taxon>
        <taxon>Pseudomonadati</taxon>
        <taxon>Verrucomicrobiota</taxon>
        <taxon>Verrucomicrobiia</taxon>
        <taxon>Verrucomicrobiales</taxon>
        <taxon>Verrucomicrobiaceae</taxon>
        <taxon>Luteolibacter</taxon>
    </lineage>
</organism>
<reference evidence="2 3" key="1">
    <citation type="submission" date="2022-10" db="EMBL/GenBank/DDBJ databases">
        <title>Luteolibacter arcticus strain CCTCC AB 2014275, whole genome shotgun sequencing project.</title>
        <authorList>
            <person name="Zhao G."/>
            <person name="Shen L."/>
        </authorList>
    </citation>
    <scope>NUCLEOTIDE SEQUENCE [LARGE SCALE GENOMIC DNA]</scope>
    <source>
        <strain evidence="2 3">CCTCC AB 2014275</strain>
    </source>
</reference>
<feature type="transmembrane region" description="Helical" evidence="1">
    <location>
        <begin position="101"/>
        <end position="124"/>
    </location>
</feature>
<evidence type="ECO:0000313" key="3">
    <source>
        <dbReference type="Proteomes" id="UP001320876"/>
    </source>
</evidence>
<keyword evidence="1" id="KW-1133">Transmembrane helix</keyword>
<accession>A0ABT3GFH2</accession>
<feature type="transmembrane region" description="Helical" evidence="1">
    <location>
        <begin position="67"/>
        <end position="89"/>
    </location>
</feature>
<keyword evidence="1" id="KW-0812">Transmembrane</keyword>
<protein>
    <submittedName>
        <fullName evidence="2">Uncharacterized protein</fullName>
    </submittedName>
</protein>
<gene>
    <name evidence="2" type="ORF">OKA05_07315</name>
</gene>
<comment type="caution">
    <text evidence="2">The sequence shown here is derived from an EMBL/GenBank/DDBJ whole genome shotgun (WGS) entry which is preliminary data.</text>
</comment>
<proteinExistence type="predicted"/>
<sequence>MSDSSTAAAAPRRKWLSRIWYVARPVIIFLVITSVLGISEISSHVALGWPGHIQASLPTLLPRWPELLLPLGCLAVATWLIHRFIRWWCATKGNAVDWRAGYTLSATAIVLSGAAAAIALSGVVHQLTWLFDKPLYESRGADVSRADAMSSTRQILLTLEDFRWKQERYPDSLSELSLPSRLLTVRPLSDLAPEPFVYLKPDAGSDPDTVVLVSPVLRQREVVIVGYLKGTTEVHPAADLPGILESRRALKSRRAPATDEP</sequence>
<feature type="transmembrane region" description="Helical" evidence="1">
    <location>
        <begin position="21"/>
        <end position="47"/>
    </location>
</feature>
<dbReference type="RefSeq" id="WP_264486466.1">
    <property type="nucleotide sequence ID" value="NZ_JAPDDT010000002.1"/>
</dbReference>
<evidence type="ECO:0000313" key="2">
    <source>
        <dbReference type="EMBL" id="MCW1922357.1"/>
    </source>
</evidence>
<keyword evidence="3" id="KW-1185">Reference proteome</keyword>
<dbReference type="EMBL" id="JAPDDT010000002">
    <property type="protein sequence ID" value="MCW1922357.1"/>
    <property type="molecule type" value="Genomic_DNA"/>
</dbReference>
<evidence type="ECO:0000256" key="1">
    <source>
        <dbReference type="SAM" id="Phobius"/>
    </source>
</evidence>